<organism evidence="7 8">
    <name type="scientific">Desulforamulus putei DSM 12395</name>
    <dbReference type="NCBI Taxonomy" id="1121429"/>
    <lineage>
        <taxon>Bacteria</taxon>
        <taxon>Bacillati</taxon>
        <taxon>Bacillota</taxon>
        <taxon>Clostridia</taxon>
        <taxon>Eubacteriales</taxon>
        <taxon>Peptococcaceae</taxon>
        <taxon>Desulforamulus</taxon>
    </lineage>
</organism>
<evidence type="ECO:0000259" key="6">
    <source>
        <dbReference type="Pfam" id="PF01568"/>
    </source>
</evidence>
<dbReference type="InterPro" id="IPR009010">
    <property type="entry name" value="Asp_de-COase-like_dom_sf"/>
</dbReference>
<proteinExistence type="predicted"/>
<dbReference type="Gene3D" id="2.40.40.20">
    <property type="match status" value="1"/>
</dbReference>
<keyword evidence="1" id="KW-0479">Metal-binding</keyword>
<evidence type="ECO:0000256" key="1">
    <source>
        <dbReference type="ARBA" id="ARBA00022723"/>
    </source>
</evidence>
<dbReference type="InterPro" id="IPR050123">
    <property type="entry name" value="Prok_molybdopt-oxidoreductase"/>
</dbReference>
<dbReference type="EMBL" id="FQUY01000017">
    <property type="protein sequence ID" value="SHF29499.1"/>
    <property type="molecule type" value="Genomic_DNA"/>
</dbReference>
<keyword evidence="8" id="KW-1185">Reference proteome</keyword>
<dbReference type="STRING" id="1121429.SAMN02745133_02285"/>
<dbReference type="InterPro" id="IPR006657">
    <property type="entry name" value="MoPterin_dinucl-bd_dom"/>
</dbReference>
<dbReference type="NCBIfam" id="TIGR01591">
    <property type="entry name" value="Fdh-alpha"/>
    <property type="match status" value="1"/>
</dbReference>
<dbReference type="InterPro" id="IPR006656">
    <property type="entry name" value="Mopterin_OxRdtase"/>
</dbReference>
<evidence type="ECO:0000256" key="2">
    <source>
        <dbReference type="ARBA" id="ARBA00023002"/>
    </source>
</evidence>
<reference evidence="8" key="1">
    <citation type="submission" date="2016-11" db="EMBL/GenBank/DDBJ databases">
        <authorList>
            <person name="Varghese N."/>
            <person name="Submissions S."/>
        </authorList>
    </citation>
    <scope>NUCLEOTIDE SEQUENCE [LARGE SCALE GENOMIC DNA]</scope>
    <source>
        <strain evidence="8">DSM 12395</strain>
    </source>
</reference>
<dbReference type="GO" id="GO:0046872">
    <property type="term" value="F:metal ion binding"/>
    <property type="evidence" value="ECO:0007669"/>
    <property type="project" value="UniProtKB-KW"/>
</dbReference>
<dbReference type="GO" id="GO:0051536">
    <property type="term" value="F:iron-sulfur cluster binding"/>
    <property type="evidence" value="ECO:0007669"/>
    <property type="project" value="UniProtKB-KW"/>
</dbReference>
<name>A0A1M5AGW2_9FIRM</name>
<evidence type="ECO:0000259" key="5">
    <source>
        <dbReference type="Pfam" id="PF00384"/>
    </source>
</evidence>
<dbReference type="SUPFAM" id="SSF50692">
    <property type="entry name" value="ADC-like"/>
    <property type="match status" value="1"/>
</dbReference>
<feature type="domain" description="Molybdopterin oxidoreductase" evidence="5">
    <location>
        <begin position="1"/>
        <end position="330"/>
    </location>
</feature>
<dbReference type="GO" id="GO:0015942">
    <property type="term" value="P:formate metabolic process"/>
    <property type="evidence" value="ECO:0007669"/>
    <property type="project" value="InterPro"/>
</dbReference>
<dbReference type="GO" id="GO:0043546">
    <property type="term" value="F:molybdopterin cofactor binding"/>
    <property type="evidence" value="ECO:0007669"/>
    <property type="project" value="InterPro"/>
</dbReference>
<keyword evidence="3" id="KW-0408">Iron</keyword>
<dbReference type="InterPro" id="IPR006655">
    <property type="entry name" value="Mopterin_OxRdtase_prok_CS"/>
</dbReference>
<dbReference type="InterPro" id="IPR006478">
    <property type="entry name" value="Formate_DH_asu"/>
</dbReference>
<keyword evidence="4" id="KW-0411">Iron-sulfur</keyword>
<dbReference type="PANTHER" id="PTHR43105">
    <property type="entry name" value="RESPIRATORY NITRATE REDUCTASE"/>
    <property type="match status" value="1"/>
</dbReference>
<dbReference type="GO" id="GO:0003954">
    <property type="term" value="F:NADH dehydrogenase activity"/>
    <property type="evidence" value="ECO:0007669"/>
    <property type="project" value="TreeGrafter"/>
</dbReference>
<dbReference type="GO" id="GO:0022904">
    <property type="term" value="P:respiratory electron transport chain"/>
    <property type="evidence" value="ECO:0007669"/>
    <property type="project" value="TreeGrafter"/>
</dbReference>
<evidence type="ECO:0000256" key="4">
    <source>
        <dbReference type="ARBA" id="ARBA00023014"/>
    </source>
</evidence>
<dbReference type="AlphaFoldDB" id="A0A1M5AGW2"/>
<dbReference type="Proteomes" id="UP000184148">
    <property type="component" value="Unassembled WGS sequence"/>
</dbReference>
<evidence type="ECO:0000313" key="7">
    <source>
        <dbReference type="EMBL" id="SHF29499.1"/>
    </source>
</evidence>
<dbReference type="Pfam" id="PF00384">
    <property type="entry name" value="Molybdopterin"/>
    <property type="match status" value="1"/>
</dbReference>
<dbReference type="PANTHER" id="PTHR43105:SF14">
    <property type="entry name" value="FORMATE DEHYDROGENASE H"/>
    <property type="match status" value="1"/>
</dbReference>
<dbReference type="Gene3D" id="3.40.50.740">
    <property type="match status" value="1"/>
</dbReference>
<dbReference type="Gene3D" id="3.40.228.10">
    <property type="entry name" value="Dimethylsulfoxide Reductase, domain 2"/>
    <property type="match status" value="1"/>
</dbReference>
<evidence type="ECO:0000256" key="3">
    <source>
        <dbReference type="ARBA" id="ARBA00023004"/>
    </source>
</evidence>
<feature type="domain" description="Molybdopterin dinucleotide-binding" evidence="6">
    <location>
        <begin position="413"/>
        <end position="518"/>
    </location>
</feature>
<dbReference type="PROSITE" id="PS00490">
    <property type="entry name" value="MOLYBDOPTERIN_PROK_2"/>
    <property type="match status" value="1"/>
</dbReference>
<protein>
    <submittedName>
        <fullName evidence="7">Formate dehydrogenase major subunit</fullName>
    </submittedName>
</protein>
<dbReference type="GO" id="GO:0008863">
    <property type="term" value="F:formate dehydrogenase (NAD+) activity"/>
    <property type="evidence" value="ECO:0007669"/>
    <property type="project" value="InterPro"/>
</dbReference>
<keyword evidence="2" id="KW-0560">Oxidoreductase</keyword>
<sequence>MTNSIDEIAGADLILAIGTNTTEAHPVISLRIRRAIQRGAVLVVVDPRKTELAELAHIHLQIKPGSDIALLNSMAKVILDENLWDKEFVESRCEGFEELVEAVQGYTPELAEELTGIPADSIRQAARAYATVGKATLLYTMGLTQHVCGTDNVLAAANLALLCGQIGRESTGINPLRGQNNVQGACDMGALPQFLAGYQPVADETCRKKFSEAWGGPIPDQPGLTVGEMMQAAIRGSIKGMYIVGENPVISDADANHVEKALNNLDFLVVQDIFLTETAKLADVVLPAASFAEKDGTFTNTERRVQRVRQAVQPIGNSKADWQIICALAEALGLPMRYQNPEEIFNEMAALTPSYAGIRYERLEKEGIQWPCPAADHPGTSILHQEKFVRGKGKFHAVAYLPPDELPDRQFPLVLNTGRRLFHYHTGSMTLRTDLREICPTEQLDVSVHDAQCLGLNQGDRVKVISRRGEVEMTVRISETVPRGMVFASFHFPEAAINKLTNHARCPKSNIPELKVCAVRIEKV</sequence>
<dbReference type="SUPFAM" id="SSF53706">
    <property type="entry name" value="Formate dehydrogenase/DMSO reductase, domains 1-3"/>
    <property type="match status" value="1"/>
</dbReference>
<gene>
    <name evidence="7" type="ORF">SAMN02745133_02285</name>
</gene>
<accession>A0A1M5AGW2</accession>
<dbReference type="GO" id="GO:0016020">
    <property type="term" value="C:membrane"/>
    <property type="evidence" value="ECO:0007669"/>
    <property type="project" value="TreeGrafter"/>
</dbReference>
<dbReference type="Pfam" id="PF01568">
    <property type="entry name" value="Molydop_binding"/>
    <property type="match status" value="1"/>
</dbReference>
<evidence type="ECO:0000313" key="8">
    <source>
        <dbReference type="Proteomes" id="UP000184148"/>
    </source>
</evidence>